<organism evidence="1 2">
    <name type="scientific">Rhodanobacter lindaniclasticus</name>
    <dbReference type="NCBI Taxonomy" id="75310"/>
    <lineage>
        <taxon>Bacteria</taxon>
        <taxon>Pseudomonadati</taxon>
        <taxon>Pseudomonadota</taxon>
        <taxon>Gammaproteobacteria</taxon>
        <taxon>Lysobacterales</taxon>
        <taxon>Rhodanobacteraceae</taxon>
        <taxon>Rhodanobacter</taxon>
    </lineage>
</organism>
<comment type="caution">
    <text evidence="1">The sequence shown here is derived from an EMBL/GenBank/DDBJ whole genome shotgun (WGS) entry which is preliminary data.</text>
</comment>
<dbReference type="EMBL" id="MWIO01000039">
    <property type="protein sequence ID" value="THD06285.1"/>
    <property type="molecule type" value="Genomic_DNA"/>
</dbReference>
<accession>A0A4S3KCV6</accession>
<sequence length="274" mass="30146">MTAIPKPRPDGIVRFGKRKAKRDDRNLMFAALLKAPPVLPAEYDFDVVHHGIPTPMFGNDQYGDCVIAGRAHQTLRFEKAEQGKLVAISDKDVLHEYFGESGGVDSGLVVLDSLKEWRSKGWLAAKRRYRIKAFAQINQARRNEIKRAVFMDIGVGLGFSLPDAALTQFYAGKPWAVVGGKAGKPNPNNGHYVYVPGYTKSGPVCVTWGRKQQMTWPFLAKYCDEAYAIIDAIDTAKKKRALDAGKLDAFLAALRKAKKASAKGTPPRAGGRRG</sequence>
<protein>
    <submittedName>
        <fullName evidence="1">Uncharacterized protein</fullName>
    </submittedName>
</protein>
<evidence type="ECO:0000313" key="2">
    <source>
        <dbReference type="Proteomes" id="UP000306317"/>
    </source>
</evidence>
<dbReference type="RefSeq" id="WP_136259261.1">
    <property type="nucleotide sequence ID" value="NZ_MWIO01000039.1"/>
</dbReference>
<gene>
    <name evidence="1" type="ORF">B1991_13795</name>
</gene>
<reference evidence="1 2" key="1">
    <citation type="submission" date="2017-02" db="EMBL/GenBank/DDBJ databases">
        <title>Whole genome sequencing of Rhodanobacter lindaniclasticus DSM 17932.</title>
        <authorList>
            <person name="Kumar S."/>
            <person name="Patil P."/>
            <person name="Patil P.B."/>
        </authorList>
    </citation>
    <scope>NUCLEOTIDE SEQUENCE [LARGE SCALE GENOMIC DNA]</scope>
    <source>
        <strain evidence="1 2">DSM 17932</strain>
    </source>
</reference>
<keyword evidence="2" id="KW-1185">Reference proteome</keyword>
<name>A0A4S3KCV6_9GAMM</name>
<dbReference type="OrthoDB" id="7247547at2"/>
<dbReference type="AlphaFoldDB" id="A0A4S3KCV6"/>
<proteinExistence type="predicted"/>
<dbReference type="Proteomes" id="UP000306317">
    <property type="component" value="Unassembled WGS sequence"/>
</dbReference>
<evidence type="ECO:0000313" key="1">
    <source>
        <dbReference type="EMBL" id="THD06285.1"/>
    </source>
</evidence>